<dbReference type="Proteomes" id="UP000288547">
    <property type="component" value="Unassembled WGS sequence"/>
</dbReference>
<feature type="transmembrane region" description="Helical" evidence="1">
    <location>
        <begin position="181"/>
        <end position="203"/>
    </location>
</feature>
<keyword evidence="1" id="KW-0812">Transmembrane</keyword>
<keyword evidence="3" id="KW-1185">Reference proteome</keyword>
<evidence type="ECO:0000256" key="1">
    <source>
        <dbReference type="SAM" id="Phobius"/>
    </source>
</evidence>
<feature type="transmembrane region" description="Helical" evidence="1">
    <location>
        <begin position="288"/>
        <end position="306"/>
    </location>
</feature>
<keyword evidence="1" id="KW-0472">Membrane</keyword>
<dbReference type="EMBL" id="RZNB01000007">
    <property type="protein sequence ID" value="RWZ46422.1"/>
    <property type="molecule type" value="Genomic_DNA"/>
</dbReference>
<protein>
    <submittedName>
        <fullName evidence="2">DUF2029 domain-containing protein</fullName>
    </submittedName>
</protein>
<feature type="transmembrane region" description="Helical" evidence="1">
    <location>
        <begin position="312"/>
        <end position="331"/>
    </location>
</feature>
<feature type="transmembrane region" description="Helical" evidence="1">
    <location>
        <begin position="148"/>
        <end position="174"/>
    </location>
</feature>
<dbReference type="AlphaFoldDB" id="A0A444PPR3"/>
<feature type="transmembrane region" description="Helical" evidence="1">
    <location>
        <begin position="76"/>
        <end position="98"/>
    </location>
</feature>
<comment type="caution">
    <text evidence="2">The sequence shown here is derived from an EMBL/GenBank/DDBJ whole genome shotgun (WGS) entry which is preliminary data.</text>
</comment>
<reference evidence="2 3" key="1">
    <citation type="submission" date="2018-12" db="EMBL/GenBank/DDBJ databases">
        <authorList>
            <person name="Li F."/>
        </authorList>
    </citation>
    <scope>NUCLEOTIDE SEQUENCE [LARGE SCALE GENOMIC DNA]</scope>
    <source>
        <strain evidence="2 3">11W25H-1</strain>
    </source>
</reference>
<feature type="transmembrane region" description="Helical" evidence="1">
    <location>
        <begin position="110"/>
        <end position="128"/>
    </location>
</feature>
<name>A0A444PPR3_9MICO</name>
<accession>A0A444PPR3</accession>
<dbReference type="OrthoDB" id="581198at2"/>
<proteinExistence type="predicted"/>
<evidence type="ECO:0000313" key="2">
    <source>
        <dbReference type="EMBL" id="RWZ46422.1"/>
    </source>
</evidence>
<feature type="transmembrane region" description="Helical" evidence="1">
    <location>
        <begin position="338"/>
        <end position="356"/>
    </location>
</feature>
<dbReference type="RefSeq" id="WP_128496169.1">
    <property type="nucleotide sequence ID" value="NZ_RZNB01000007.1"/>
</dbReference>
<feature type="transmembrane region" description="Helical" evidence="1">
    <location>
        <begin position="362"/>
        <end position="385"/>
    </location>
</feature>
<organism evidence="2 3">
    <name type="scientific">Labedella phragmitis</name>
    <dbReference type="NCBI Taxonomy" id="2498849"/>
    <lineage>
        <taxon>Bacteria</taxon>
        <taxon>Bacillati</taxon>
        <taxon>Actinomycetota</taxon>
        <taxon>Actinomycetes</taxon>
        <taxon>Micrococcales</taxon>
        <taxon>Microbacteriaceae</taxon>
        <taxon>Labedella</taxon>
    </lineage>
</organism>
<sequence>MKNRYALWTAFVLVHALLMLLSLVGSGNPLVDVTDVYRPWALDVVAGRTIVGIESDWVYPLLALAPLLLPLVAGAAAYPVAWLLLVSLLDAIGFFILLGRGTSPRRAAAAWWWLAFIAALGPIAIDRLDAVTVPLSVTAMLLLVRRPGAAAVLLSVATWIKVWPAALLAAALITVRRRSRLLLAAAVVSAVTLATALLLGAGAHVMSFLTLQTGRGLQVEAPVSLFYLWQTAAGLDGARVYFDEQIVTFQVTGNGVEAVIAVMTPLLALCMTGVAVLGVLAVRAGVSIVRVLPPLSLAFVLVLITVNKVGSPQYLTWLIAPIVLGVVWRGAGFARPAAGALVLAFLTHVIYPYLYALLRDAAWPMVAVITARNLGFVVLLWWCAAELLRVRREARAPRGTVAVPVLHDR</sequence>
<gene>
    <name evidence="2" type="ORF">ELQ90_15355</name>
</gene>
<keyword evidence="1" id="KW-1133">Transmembrane helix</keyword>
<feature type="transmembrane region" description="Helical" evidence="1">
    <location>
        <begin position="258"/>
        <end position="281"/>
    </location>
</feature>
<evidence type="ECO:0000313" key="3">
    <source>
        <dbReference type="Proteomes" id="UP000288547"/>
    </source>
</evidence>